<comment type="catalytic activity">
    <reaction evidence="9">
        <text>L-aspartate + O2 = iminosuccinate + H2O2</text>
        <dbReference type="Rhea" id="RHEA:25876"/>
        <dbReference type="ChEBI" id="CHEBI:15379"/>
        <dbReference type="ChEBI" id="CHEBI:16240"/>
        <dbReference type="ChEBI" id="CHEBI:29991"/>
        <dbReference type="ChEBI" id="CHEBI:77875"/>
        <dbReference type="EC" id="1.4.3.16"/>
    </reaction>
    <physiologicalReaction direction="left-to-right" evidence="9">
        <dbReference type="Rhea" id="RHEA:25877"/>
    </physiologicalReaction>
</comment>
<evidence type="ECO:0000259" key="14">
    <source>
        <dbReference type="Pfam" id="PF02910"/>
    </source>
</evidence>
<dbReference type="AlphaFoldDB" id="A0A150WNF9"/>
<keyword evidence="8 12" id="KW-0560">Oxidoreductase</keyword>
<evidence type="ECO:0000256" key="2">
    <source>
        <dbReference type="ARBA" id="ARBA00004950"/>
    </source>
</evidence>
<dbReference type="OrthoDB" id="5287608at2"/>
<evidence type="ECO:0000313" key="15">
    <source>
        <dbReference type="EMBL" id="KYG66012.1"/>
    </source>
</evidence>
<evidence type="ECO:0000256" key="4">
    <source>
        <dbReference type="ARBA" id="ARBA00012173"/>
    </source>
</evidence>
<dbReference type="NCBIfam" id="TIGR00551">
    <property type="entry name" value="nadB"/>
    <property type="match status" value="1"/>
</dbReference>
<dbReference type="Gene3D" id="3.90.700.10">
    <property type="entry name" value="Succinate dehydrogenase/fumarate reductase flavoprotein, catalytic domain"/>
    <property type="match status" value="1"/>
</dbReference>
<dbReference type="UniPathway" id="UPA00253">
    <property type="reaction ID" value="UER00326"/>
</dbReference>
<comment type="pathway">
    <text evidence="2 12">Cofactor biosynthesis; NAD(+) biosynthesis; iminoaspartate from L-aspartate (oxidase route): step 1/1.</text>
</comment>
<dbReference type="InterPro" id="IPR005288">
    <property type="entry name" value="NadB"/>
</dbReference>
<dbReference type="Pfam" id="PF02910">
    <property type="entry name" value="Succ_DH_flav_C"/>
    <property type="match status" value="1"/>
</dbReference>
<dbReference type="InterPro" id="IPR027477">
    <property type="entry name" value="Succ_DH/fumarate_Rdtase_cat_sf"/>
</dbReference>
<comment type="function">
    <text evidence="12">Catalyzes the oxidation of L-aspartate to iminoaspartate.</text>
</comment>
<dbReference type="PANTHER" id="PTHR42716">
    <property type="entry name" value="L-ASPARTATE OXIDASE"/>
    <property type="match status" value="1"/>
</dbReference>
<evidence type="ECO:0000256" key="5">
    <source>
        <dbReference type="ARBA" id="ARBA00022630"/>
    </source>
</evidence>
<evidence type="ECO:0000256" key="6">
    <source>
        <dbReference type="ARBA" id="ARBA00022642"/>
    </source>
</evidence>
<dbReference type="FunFam" id="1.20.58.100:FF:000002">
    <property type="entry name" value="L-aspartate oxidase"/>
    <property type="match status" value="1"/>
</dbReference>
<evidence type="ECO:0000256" key="1">
    <source>
        <dbReference type="ARBA" id="ARBA00001974"/>
    </source>
</evidence>
<dbReference type="PRINTS" id="PR00368">
    <property type="entry name" value="FADPNR"/>
</dbReference>
<dbReference type="SUPFAM" id="SSF46977">
    <property type="entry name" value="Succinate dehydrogenase/fumarate reductase flavoprotein C-terminal domain"/>
    <property type="match status" value="1"/>
</dbReference>
<dbReference type="GO" id="GO:0008734">
    <property type="term" value="F:L-aspartate oxidase activity"/>
    <property type="evidence" value="ECO:0007669"/>
    <property type="project" value="UniProtKB-UniRule"/>
</dbReference>
<dbReference type="RefSeq" id="WP_061833578.1">
    <property type="nucleotide sequence ID" value="NZ_LUKE01000001.1"/>
</dbReference>
<evidence type="ECO:0000313" key="16">
    <source>
        <dbReference type="Proteomes" id="UP000075320"/>
    </source>
</evidence>
<dbReference type="GO" id="GO:0005737">
    <property type="term" value="C:cytoplasm"/>
    <property type="evidence" value="ECO:0007669"/>
    <property type="project" value="UniProtKB-SubCell"/>
</dbReference>
<dbReference type="SUPFAM" id="SSF56425">
    <property type="entry name" value="Succinate dehydrogenase/fumarate reductase flavoprotein, catalytic domain"/>
    <property type="match status" value="1"/>
</dbReference>
<proteinExistence type="inferred from homology"/>
<reference evidence="15 16" key="1">
    <citation type="submission" date="2016-03" db="EMBL/GenBank/DDBJ databases">
        <authorList>
            <person name="Ploux O."/>
        </authorList>
    </citation>
    <scope>NUCLEOTIDE SEQUENCE [LARGE SCALE GENOMIC DNA]</scope>
    <source>
        <strain evidence="15 16">R0</strain>
    </source>
</reference>
<dbReference type="PIRSF" id="PIRSF000171">
    <property type="entry name" value="SDHA_APRA_LASPO"/>
    <property type="match status" value="1"/>
</dbReference>
<dbReference type="Proteomes" id="UP000075320">
    <property type="component" value="Unassembled WGS sequence"/>
</dbReference>
<dbReference type="FunFam" id="3.90.700.10:FF:000002">
    <property type="entry name" value="L-aspartate oxidase"/>
    <property type="match status" value="1"/>
</dbReference>
<feature type="active site" description="Proton acceptor" evidence="11">
    <location>
        <position position="290"/>
    </location>
</feature>
<dbReference type="NCBIfam" id="NF006567">
    <property type="entry name" value="PRK09077.1"/>
    <property type="match status" value="1"/>
</dbReference>
<evidence type="ECO:0000256" key="11">
    <source>
        <dbReference type="PIRSR" id="PIRSR000171-1"/>
    </source>
</evidence>
<name>A0A150WNF9_BDEBC</name>
<keyword evidence="5 12" id="KW-0285">Flavoprotein</keyword>
<organism evidence="15 16">
    <name type="scientific">Bdellovibrio bacteriovorus</name>
    <dbReference type="NCBI Taxonomy" id="959"/>
    <lineage>
        <taxon>Bacteria</taxon>
        <taxon>Pseudomonadati</taxon>
        <taxon>Bdellovibrionota</taxon>
        <taxon>Bdellovibrionia</taxon>
        <taxon>Bdellovibrionales</taxon>
        <taxon>Pseudobdellovibrionaceae</taxon>
        <taxon>Bdellovibrio</taxon>
    </lineage>
</organism>
<comment type="subcellular location">
    <subcellularLocation>
        <location evidence="12">Cytoplasm</location>
    </subcellularLocation>
</comment>
<dbReference type="GO" id="GO:0034628">
    <property type="term" value="P:'de novo' NAD+ biosynthetic process from L-aspartate"/>
    <property type="evidence" value="ECO:0007669"/>
    <property type="project" value="TreeGrafter"/>
</dbReference>
<dbReference type="Gene3D" id="3.50.50.60">
    <property type="entry name" value="FAD/NAD(P)-binding domain"/>
    <property type="match status" value="1"/>
</dbReference>
<comment type="cofactor">
    <cofactor evidence="1 12">
        <name>FAD</name>
        <dbReference type="ChEBI" id="CHEBI:57692"/>
    </cofactor>
</comment>
<accession>A0A150WNF9</accession>
<evidence type="ECO:0000256" key="8">
    <source>
        <dbReference type="ARBA" id="ARBA00023002"/>
    </source>
</evidence>
<evidence type="ECO:0000259" key="13">
    <source>
        <dbReference type="Pfam" id="PF00890"/>
    </source>
</evidence>
<evidence type="ECO:0000256" key="3">
    <source>
        <dbReference type="ARBA" id="ARBA00008562"/>
    </source>
</evidence>
<evidence type="ECO:0000256" key="7">
    <source>
        <dbReference type="ARBA" id="ARBA00022827"/>
    </source>
</evidence>
<dbReference type="Gene3D" id="1.20.58.100">
    <property type="entry name" value="Fumarate reductase/succinate dehydrogenase flavoprotein-like, C-terminal domain"/>
    <property type="match status" value="1"/>
</dbReference>
<dbReference type="SUPFAM" id="SSF51905">
    <property type="entry name" value="FAD/NAD(P)-binding domain"/>
    <property type="match status" value="1"/>
</dbReference>
<feature type="domain" description="Fumarate reductase/succinate dehydrogenase flavoprotein-like C-terminal" evidence="14">
    <location>
        <begin position="442"/>
        <end position="523"/>
    </location>
</feature>
<keyword evidence="16" id="KW-1185">Reference proteome</keyword>
<feature type="domain" description="FAD-dependent oxidoreductase 2 FAD-binding" evidence="13">
    <location>
        <begin position="7"/>
        <end position="392"/>
    </location>
</feature>
<evidence type="ECO:0000256" key="12">
    <source>
        <dbReference type="RuleBase" id="RU362049"/>
    </source>
</evidence>
<sequence length="537" mass="59799">MSTHYCDVLIIGSGTAGLALALKLSVKGKVIILAKETAGGTNSAMAQGGISAVMSDEDSFESHLQDTLIAGAGLCKETVVKDYVEQAPDRIHDLINWGVHFDVRKRGSEETQEIDLTREGGHSFRRILHFEDQTGLEIHRTLLRRVQEHPNIELMERYYAIDLIVNKEVNPDDMSPVTCIGSYALNKNDGEVHTFVAKNTVLATGGAGKVYLYTSNWGGATGDGIAMAYRVGARIANLEFMQFHPTCLFHRESRNFLISEALRGEGGELIDQNGHAFMPKYHPLGSLAPRDVVARSIDNEMKKTGAECVFLDMTKLDRDFLKNRFPNIFNKCLEYGIDMSTQPIPVVPAAHYLCGGVVTDVDGRTDIPGLWAVGETACTGLHGANRLASNSLLECLTTAHNCAQKINSVSDAETLFPLEPKPWTHPQESNDDEMIVINHMWDEIRRTMWNYMGIVRSNKRLERAQHRLKNILAETKEYYSNMKIHSDILELRNIATVADLSIECALRRKESRGIHYNIDHPEKAALAQDTIVVRGLI</sequence>
<keyword evidence="7 12" id="KW-0274">FAD</keyword>
<dbReference type="InterPro" id="IPR036188">
    <property type="entry name" value="FAD/NAD-bd_sf"/>
</dbReference>
<gene>
    <name evidence="15" type="ORF">AZI86_02785</name>
</gene>
<evidence type="ECO:0000256" key="10">
    <source>
        <dbReference type="NCBIfam" id="TIGR00551"/>
    </source>
</evidence>
<dbReference type="InterPro" id="IPR037099">
    <property type="entry name" value="Fum_R/Succ_DH_flav-like_C_sf"/>
</dbReference>
<comment type="caution">
    <text evidence="15">The sequence shown here is derived from an EMBL/GenBank/DDBJ whole genome shotgun (WGS) entry which is preliminary data.</text>
</comment>
<dbReference type="EMBL" id="LUKE01000001">
    <property type="protein sequence ID" value="KYG66012.1"/>
    <property type="molecule type" value="Genomic_DNA"/>
</dbReference>
<protein>
    <recommendedName>
        <fullName evidence="4 10">L-aspartate oxidase</fullName>
        <ecNumber evidence="4 10">1.4.3.16</ecNumber>
    </recommendedName>
</protein>
<dbReference type="InterPro" id="IPR015939">
    <property type="entry name" value="Fum_Rdtase/Succ_DH_flav-like_C"/>
</dbReference>
<dbReference type="InterPro" id="IPR003953">
    <property type="entry name" value="FAD-dep_OxRdtase_2_FAD-bd"/>
</dbReference>
<dbReference type="Pfam" id="PF00890">
    <property type="entry name" value="FAD_binding_2"/>
    <property type="match status" value="1"/>
</dbReference>
<keyword evidence="6 12" id="KW-0662">Pyridine nucleotide biosynthesis</keyword>
<dbReference type="EC" id="1.4.3.16" evidence="4 10"/>
<comment type="similarity">
    <text evidence="3 12">Belongs to the FAD-dependent oxidoreductase 2 family. NadB subfamily.</text>
</comment>
<evidence type="ECO:0000256" key="9">
    <source>
        <dbReference type="ARBA" id="ARBA00048305"/>
    </source>
</evidence>
<dbReference type="PANTHER" id="PTHR42716:SF2">
    <property type="entry name" value="L-ASPARTATE OXIDASE, CHLOROPLASTIC"/>
    <property type="match status" value="1"/>
</dbReference>